<evidence type="ECO:0000313" key="14">
    <source>
        <dbReference type="Proteomes" id="UP001168990"/>
    </source>
</evidence>
<name>A0AA39FKW4_9HYME</name>
<keyword evidence="7 12" id="KW-0812">Transmembrane</keyword>
<evidence type="ECO:0000256" key="12">
    <source>
        <dbReference type="RuleBase" id="RU910715"/>
    </source>
</evidence>
<keyword evidence="14" id="KW-1185">Reference proteome</keyword>
<evidence type="ECO:0000256" key="8">
    <source>
        <dbReference type="ARBA" id="ARBA00022737"/>
    </source>
</evidence>
<evidence type="ECO:0000256" key="9">
    <source>
        <dbReference type="ARBA" id="ARBA00022989"/>
    </source>
</evidence>
<feature type="transmembrane region" description="Helical" evidence="12">
    <location>
        <begin position="126"/>
        <end position="145"/>
    </location>
</feature>
<evidence type="ECO:0000256" key="7">
    <source>
        <dbReference type="ARBA" id="ARBA00022692"/>
    </source>
</evidence>
<organism evidence="13 14">
    <name type="scientific">Microctonus aethiopoides</name>
    <dbReference type="NCBI Taxonomy" id="144406"/>
    <lineage>
        <taxon>Eukaryota</taxon>
        <taxon>Metazoa</taxon>
        <taxon>Ecdysozoa</taxon>
        <taxon>Arthropoda</taxon>
        <taxon>Hexapoda</taxon>
        <taxon>Insecta</taxon>
        <taxon>Pterygota</taxon>
        <taxon>Neoptera</taxon>
        <taxon>Endopterygota</taxon>
        <taxon>Hymenoptera</taxon>
        <taxon>Apocrita</taxon>
        <taxon>Ichneumonoidea</taxon>
        <taxon>Braconidae</taxon>
        <taxon>Euphorinae</taxon>
        <taxon>Microctonus</taxon>
    </lineage>
</organism>
<dbReference type="GO" id="GO:0000139">
    <property type="term" value="C:Golgi membrane"/>
    <property type="evidence" value="ECO:0007669"/>
    <property type="project" value="UniProtKB-SubCell"/>
</dbReference>
<keyword evidence="4 12" id="KW-0813">Transport</keyword>
<dbReference type="EMBL" id="JAQQBS010000003">
    <property type="protein sequence ID" value="KAK0171321.1"/>
    <property type="molecule type" value="Genomic_DNA"/>
</dbReference>
<comment type="function">
    <text evidence="12">Mediates sugar transport across membranes.</text>
</comment>
<dbReference type="Proteomes" id="UP001168990">
    <property type="component" value="Unassembled WGS sequence"/>
</dbReference>
<sequence length="222" mass="24278">MGLEDYKEFVATSAMICTMGHMLSGTLVCRSICKKGTSDEFDAKPFVGGIGMGIVMLQYAFILKDSVMITVNIFGFITSIAYIAVFYAYAVNKNKILGLVGKTIGTAAIFLAYANFEHPDNVEFRFGLLTTVLLFLLISSPLMNLGQVIRTKSTDVLPFPLIAMGTVVSSQWLLYGIIVNNTFIIFQNAVGFMLHIAQLSLFVIFPSKPAAITSKANARKKD</sequence>
<dbReference type="GO" id="GO:0051119">
    <property type="term" value="F:sugar transmembrane transporter activity"/>
    <property type="evidence" value="ECO:0007669"/>
    <property type="project" value="InterPro"/>
</dbReference>
<dbReference type="FunFam" id="1.20.1280.290:FF:000004">
    <property type="entry name" value="Sugar transporter SWEET"/>
    <property type="match status" value="1"/>
</dbReference>
<reference evidence="13" key="2">
    <citation type="submission" date="2023-03" db="EMBL/GenBank/DDBJ databases">
        <authorList>
            <person name="Inwood S.N."/>
            <person name="Skelly J.G."/>
            <person name="Guhlin J."/>
            <person name="Harrop T.W.R."/>
            <person name="Goldson S.G."/>
            <person name="Dearden P.K."/>
        </authorList>
    </citation>
    <scope>NUCLEOTIDE SEQUENCE</scope>
    <source>
        <strain evidence="13">Irish</strain>
        <tissue evidence="13">Whole body</tissue>
    </source>
</reference>
<evidence type="ECO:0000256" key="3">
    <source>
        <dbReference type="ARBA" id="ARBA00007809"/>
    </source>
</evidence>
<evidence type="ECO:0000256" key="10">
    <source>
        <dbReference type="ARBA" id="ARBA00023034"/>
    </source>
</evidence>
<feature type="transmembrane region" description="Helical" evidence="12">
    <location>
        <begin position="157"/>
        <end position="178"/>
    </location>
</feature>
<dbReference type="InterPro" id="IPR004316">
    <property type="entry name" value="SWEET_rpt"/>
</dbReference>
<gene>
    <name evidence="13" type="ORF">PV328_009066</name>
</gene>
<feature type="transmembrane region" description="Helical" evidence="12">
    <location>
        <begin position="184"/>
        <end position="205"/>
    </location>
</feature>
<comment type="subcellular location">
    <subcellularLocation>
        <location evidence="1 12">Cell membrane</location>
        <topology evidence="1 12">Multi-pass membrane protein</topology>
    </subcellularLocation>
    <subcellularLocation>
        <location evidence="2">Golgi apparatus membrane</location>
        <topology evidence="2">Multi-pass membrane protein</topology>
    </subcellularLocation>
</comment>
<evidence type="ECO:0000256" key="5">
    <source>
        <dbReference type="ARBA" id="ARBA00022475"/>
    </source>
</evidence>
<dbReference type="Pfam" id="PF03083">
    <property type="entry name" value="MtN3_slv"/>
    <property type="match status" value="2"/>
</dbReference>
<evidence type="ECO:0000256" key="11">
    <source>
        <dbReference type="ARBA" id="ARBA00023136"/>
    </source>
</evidence>
<comment type="caution">
    <text evidence="13">The sequence shown here is derived from an EMBL/GenBank/DDBJ whole genome shotgun (WGS) entry which is preliminary data.</text>
</comment>
<evidence type="ECO:0000256" key="1">
    <source>
        <dbReference type="ARBA" id="ARBA00004651"/>
    </source>
</evidence>
<keyword evidence="9 12" id="KW-1133">Transmembrane helix</keyword>
<dbReference type="AlphaFoldDB" id="A0AA39FKW4"/>
<evidence type="ECO:0000313" key="13">
    <source>
        <dbReference type="EMBL" id="KAK0171321.1"/>
    </source>
</evidence>
<reference evidence="13" key="1">
    <citation type="journal article" date="2023" name="bioRxiv">
        <title>Scaffold-level genome assemblies of two parasitoid biocontrol wasps reveal the parthenogenesis mechanism and an associated novel virus.</title>
        <authorList>
            <person name="Inwood S."/>
            <person name="Skelly J."/>
            <person name="Guhlin J."/>
            <person name="Harrop T."/>
            <person name="Goldson S."/>
            <person name="Dearden P."/>
        </authorList>
    </citation>
    <scope>NUCLEOTIDE SEQUENCE</scope>
    <source>
        <strain evidence="13">Irish</strain>
        <tissue evidence="13">Whole body</tissue>
    </source>
</reference>
<dbReference type="Gene3D" id="1.20.1280.290">
    <property type="match status" value="2"/>
</dbReference>
<protein>
    <recommendedName>
        <fullName evidence="12">Sugar transporter SWEET</fullName>
    </recommendedName>
</protein>
<evidence type="ECO:0000256" key="2">
    <source>
        <dbReference type="ARBA" id="ARBA00004653"/>
    </source>
</evidence>
<keyword evidence="11 12" id="KW-0472">Membrane</keyword>
<comment type="similarity">
    <text evidence="3 12">Belongs to the SWEET sugar transporter family.</text>
</comment>
<feature type="transmembrane region" description="Helical" evidence="12">
    <location>
        <begin position="45"/>
        <end position="63"/>
    </location>
</feature>
<feature type="transmembrane region" description="Helical" evidence="12">
    <location>
        <begin position="96"/>
        <end position="114"/>
    </location>
</feature>
<proteinExistence type="inferred from homology"/>
<dbReference type="InterPro" id="IPR047664">
    <property type="entry name" value="SWEET"/>
</dbReference>
<keyword evidence="6 12" id="KW-0762">Sugar transport</keyword>
<keyword evidence="8" id="KW-0677">Repeat</keyword>
<evidence type="ECO:0000256" key="6">
    <source>
        <dbReference type="ARBA" id="ARBA00022597"/>
    </source>
</evidence>
<keyword evidence="5" id="KW-1003">Cell membrane</keyword>
<feature type="transmembrane region" description="Helical" evidence="12">
    <location>
        <begin position="12"/>
        <end position="33"/>
    </location>
</feature>
<evidence type="ECO:0000256" key="4">
    <source>
        <dbReference type="ARBA" id="ARBA00022448"/>
    </source>
</evidence>
<dbReference type="PANTHER" id="PTHR10791">
    <property type="entry name" value="RAG1-ACTIVATING PROTEIN 1"/>
    <property type="match status" value="1"/>
</dbReference>
<dbReference type="PANTHER" id="PTHR10791:SF5">
    <property type="entry name" value="SUGAR TRANSPORTER SWEET"/>
    <property type="match status" value="1"/>
</dbReference>
<feature type="transmembrane region" description="Helical" evidence="12">
    <location>
        <begin position="69"/>
        <end position="89"/>
    </location>
</feature>
<dbReference type="GO" id="GO:0005886">
    <property type="term" value="C:plasma membrane"/>
    <property type="evidence" value="ECO:0007669"/>
    <property type="project" value="UniProtKB-SubCell"/>
</dbReference>
<keyword evidence="10" id="KW-0333">Golgi apparatus</keyword>
<accession>A0AA39FKW4</accession>